<dbReference type="SMART" id="SM00393">
    <property type="entry name" value="R3H"/>
    <property type="match status" value="1"/>
</dbReference>
<dbReference type="Gene3D" id="3.30.300.20">
    <property type="match status" value="1"/>
</dbReference>
<dbReference type="InterPro" id="IPR036867">
    <property type="entry name" value="R3H_dom_sf"/>
</dbReference>
<dbReference type="PANTHER" id="PTHR35800">
    <property type="entry name" value="PROTEIN JAG"/>
    <property type="match status" value="1"/>
</dbReference>
<reference evidence="5" key="1">
    <citation type="journal article" date="2020" name="mSystems">
        <title>Genome- and Community-Level Interaction Insights into Carbon Utilization and Element Cycling Functions of Hydrothermarchaeota in Hydrothermal Sediment.</title>
        <authorList>
            <person name="Zhou Z."/>
            <person name="Liu Y."/>
            <person name="Xu W."/>
            <person name="Pan J."/>
            <person name="Luo Z.H."/>
            <person name="Li M."/>
        </authorList>
    </citation>
    <scope>NUCLEOTIDE SEQUENCE [LARGE SCALE GENOMIC DNA]</scope>
    <source>
        <strain evidence="5">SpSt-774</strain>
    </source>
</reference>
<protein>
    <recommendedName>
        <fullName evidence="4">R3H domain-containing protein</fullName>
    </recommendedName>
</protein>
<dbReference type="InterPro" id="IPR032782">
    <property type="entry name" value="KhpB_N"/>
</dbReference>
<comment type="caution">
    <text evidence="5">The sequence shown here is derived from an EMBL/GenBank/DDBJ whole genome shotgun (WGS) entry which is preliminary data.</text>
</comment>
<dbReference type="EMBL" id="DTGZ01000133">
    <property type="protein sequence ID" value="HGV98041.1"/>
    <property type="molecule type" value="Genomic_DNA"/>
</dbReference>
<dbReference type="InterPro" id="IPR015946">
    <property type="entry name" value="KH_dom-like_a/b"/>
</dbReference>
<dbReference type="GO" id="GO:0071555">
    <property type="term" value="P:cell wall organization"/>
    <property type="evidence" value="ECO:0007669"/>
    <property type="project" value="UniProtKB-KW"/>
</dbReference>
<dbReference type="Gene3D" id="3.30.1370.50">
    <property type="entry name" value="R3H-like domain"/>
    <property type="match status" value="1"/>
</dbReference>
<organism evidence="5">
    <name type="scientific">candidate division WOR-3 bacterium</name>
    <dbReference type="NCBI Taxonomy" id="2052148"/>
    <lineage>
        <taxon>Bacteria</taxon>
        <taxon>Bacteria division WOR-3</taxon>
    </lineage>
</organism>
<feature type="domain" description="R3H" evidence="4">
    <location>
        <begin position="130"/>
        <end position="196"/>
    </location>
</feature>
<sequence length="209" mass="23904">MKTIESTGKNLDEALALGLKTLGVTKEEVTYEVLSQNETETKVKITIKEPRQYLIALTNYFLSNLGFRTNITVIRDEQGFTVNIKTKQVDTPLIGKNGETLWALQYLISRLARRFYSNIKVLVDINGYRAKQNNFLKKKAEAIARIVLQTGREMALDPMTHRQEKIVINTVNEIKEVKTYTIGKGKNRTLVIAPKTEKIEEKIEQDTKE</sequence>
<dbReference type="Gene3D" id="3.30.30.80">
    <property type="entry name" value="probable RNA-binding protein from clostridium symbiosum atcc 14940"/>
    <property type="match status" value="1"/>
</dbReference>
<dbReference type="InterPro" id="IPR001374">
    <property type="entry name" value="R3H_dom"/>
</dbReference>
<dbReference type="InterPro" id="IPR038247">
    <property type="entry name" value="Jag_N_dom_sf"/>
</dbReference>
<evidence type="ECO:0000256" key="2">
    <source>
        <dbReference type="ARBA" id="ARBA00023186"/>
    </source>
</evidence>
<dbReference type="GO" id="GO:0008360">
    <property type="term" value="P:regulation of cell shape"/>
    <property type="evidence" value="ECO:0007669"/>
    <property type="project" value="UniProtKB-KW"/>
</dbReference>
<name>A0A7C4TI57_UNCW3</name>
<evidence type="ECO:0000256" key="1">
    <source>
        <dbReference type="ARBA" id="ARBA00022960"/>
    </source>
</evidence>
<evidence type="ECO:0000256" key="3">
    <source>
        <dbReference type="ARBA" id="ARBA00023316"/>
    </source>
</evidence>
<dbReference type="AlphaFoldDB" id="A0A7C4TI57"/>
<evidence type="ECO:0000313" key="5">
    <source>
        <dbReference type="EMBL" id="HGV98041.1"/>
    </source>
</evidence>
<dbReference type="InterPro" id="IPR039247">
    <property type="entry name" value="KhpB"/>
</dbReference>
<dbReference type="GO" id="GO:0003723">
    <property type="term" value="F:RNA binding"/>
    <property type="evidence" value="ECO:0007669"/>
    <property type="project" value="InterPro"/>
</dbReference>
<gene>
    <name evidence="5" type="ORF">ENV60_07070</name>
</gene>
<proteinExistence type="predicted"/>
<dbReference type="Pfam" id="PF14804">
    <property type="entry name" value="Jag_N"/>
    <property type="match status" value="1"/>
</dbReference>
<keyword evidence="3" id="KW-0961">Cell wall biogenesis/degradation</keyword>
<keyword evidence="1" id="KW-0133">Cell shape</keyword>
<dbReference type="PROSITE" id="PS51061">
    <property type="entry name" value="R3H"/>
    <property type="match status" value="1"/>
</dbReference>
<evidence type="ECO:0000259" key="4">
    <source>
        <dbReference type="PROSITE" id="PS51061"/>
    </source>
</evidence>
<dbReference type="SMART" id="SM01245">
    <property type="entry name" value="Jag_N"/>
    <property type="match status" value="1"/>
</dbReference>
<keyword evidence="2" id="KW-0143">Chaperone</keyword>
<dbReference type="PANTHER" id="PTHR35800:SF1">
    <property type="entry name" value="RNA-BINDING PROTEIN KHPB"/>
    <property type="match status" value="1"/>
</dbReference>
<dbReference type="Pfam" id="PF01424">
    <property type="entry name" value="R3H"/>
    <property type="match status" value="1"/>
</dbReference>
<accession>A0A7C4TI57</accession>